<reference evidence="2" key="1">
    <citation type="submission" date="2025-08" db="UniProtKB">
        <authorList>
            <consortium name="Ensembl"/>
        </authorList>
    </citation>
    <scope>IDENTIFICATION</scope>
</reference>
<keyword evidence="1" id="KW-0812">Transmembrane</keyword>
<dbReference type="Proteomes" id="UP000694557">
    <property type="component" value="Unassembled WGS sequence"/>
</dbReference>
<evidence type="ECO:0000313" key="3">
    <source>
        <dbReference type="Proteomes" id="UP000694557"/>
    </source>
</evidence>
<dbReference type="GeneTree" id="ENSGT00970000196811"/>
<evidence type="ECO:0000256" key="1">
    <source>
        <dbReference type="SAM" id="Phobius"/>
    </source>
</evidence>
<proteinExistence type="predicted"/>
<dbReference type="GO" id="GO:0003676">
    <property type="term" value="F:nucleic acid binding"/>
    <property type="evidence" value="ECO:0007669"/>
    <property type="project" value="InterPro"/>
</dbReference>
<evidence type="ECO:0000313" key="2">
    <source>
        <dbReference type="Ensembl" id="ENSOKIP00005004225.1"/>
    </source>
</evidence>
<dbReference type="AlphaFoldDB" id="A0A8C7F0J8"/>
<keyword evidence="3" id="KW-1185">Reference proteome</keyword>
<sequence>MKWVSMAEQIWVWRMPGERYLPKCIVLTLKFGGGGIMVWGCFSWLGLVPLVPVKGNLNVTAYRDILDDSVKIILCSSLTCLVR</sequence>
<dbReference type="Ensembl" id="ENSOKIT00005004427.1">
    <property type="protein sequence ID" value="ENSOKIP00005004225.1"/>
    <property type="gene ID" value="ENSOKIG00005001926.1"/>
</dbReference>
<dbReference type="Gene3D" id="3.30.420.10">
    <property type="entry name" value="Ribonuclease H-like superfamily/Ribonuclease H"/>
    <property type="match status" value="1"/>
</dbReference>
<feature type="transmembrane region" description="Helical" evidence="1">
    <location>
        <begin position="20"/>
        <end position="45"/>
    </location>
</feature>
<accession>A0A8C7F0J8</accession>
<keyword evidence="1" id="KW-0472">Membrane</keyword>
<organism evidence="2 3">
    <name type="scientific">Oncorhynchus kisutch</name>
    <name type="common">Coho salmon</name>
    <name type="synonym">Salmo kisutch</name>
    <dbReference type="NCBI Taxonomy" id="8019"/>
    <lineage>
        <taxon>Eukaryota</taxon>
        <taxon>Metazoa</taxon>
        <taxon>Chordata</taxon>
        <taxon>Craniata</taxon>
        <taxon>Vertebrata</taxon>
        <taxon>Euteleostomi</taxon>
        <taxon>Actinopterygii</taxon>
        <taxon>Neopterygii</taxon>
        <taxon>Teleostei</taxon>
        <taxon>Protacanthopterygii</taxon>
        <taxon>Salmoniformes</taxon>
        <taxon>Salmonidae</taxon>
        <taxon>Salmoninae</taxon>
        <taxon>Oncorhynchus</taxon>
    </lineage>
</organism>
<protein>
    <submittedName>
        <fullName evidence="2">Uncharacterized protein</fullName>
    </submittedName>
</protein>
<reference evidence="2" key="2">
    <citation type="submission" date="2025-09" db="UniProtKB">
        <authorList>
            <consortium name="Ensembl"/>
        </authorList>
    </citation>
    <scope>IDENTIFICATION</scope>
</reference>
<dbReference type="InterPro" id="IPR036397">
    <property type="entry name" value="RNaseH_sf"/>
</dbReference>
<keyword evidence="1" id="KW-1133">Transmembrane helix</keyword>
<name>A0A8C7F0J8_ONCKI</name>